<keyword evidence="11" id="KW-1185">Reference proteome</keyword>
<feature type="transmembrane region" description="Helical" evidence="9">
    <location>
        <begin position="75"/>
        <end position="97"/>
    </location>
</feature>
<feature type="transmembrane region" description="Helical" evidence="9">
    <location>
        <begin position="195"/>
        <end position="216"/>
    </location>
</feature>
<gene>
    <name evidence="10" type="primary">kdgT1</name>
    <name evidence="10" type="ORF">Cspa_c29960</name>
</gene>
<feature type="transmembrane region" description="Helical" evidence="9">
    <location>
        <begin position="222"/>
        <end position="240"/>
    </location>
</feature>
<dbReference type="RefSeq" id="WP_015393076.1">
    <property type="nucleotide sequence ID" value="NC_020291.1"/>
</dbReference>
<feature type="transmembrane region" description="Helical" evidence="9">
    <location>
        <begin position="164"/>
        <end position="183"/>
    </location>
</feature>
<comment type="similarity">
    <text evidence="1">Belongs to the KdgT transporter family.</text>
</comment>
<accession>M1MZH3</accession>
<keyword evidence="5 9" id="KW-0812">Transmembrane</keyword>
<keyword evidence="8 9" id="KW-0472">Membrane</keyword>
<dbReference type="Proteomes" id="UP000011728">
    <property type="component" value="Chromosome"/>
</dbReference>
<evidence type="ECO:0000256" key="8">
    <source>
        <dbReference type="ARBA" id="ARBA00023136"/>
    </source>
</evidence>
<dbReference type="GO" id="GO:0016020">
    <property type="term" value="C:membrane"/>
    <property type="evidence" value="ECO:0007669"/>
    <property type="project" value="InterPro"/>
</dbReference>
<reference evidence="10 11" key="1">
    <citation type="submission" date="2013-02" db="EMBL/GenBank/DDBJ databases">
        <title>Genome sequence of Clostridium saccharoperbutylacetonicum N1-4(HMT).</title>
        <authorList>
            <person name="Poehlein A."/>
            <person name="Daniel R."/>
        </authorList>
    </citation>
    <scope>NUCLEOTIDE SEQUENCE [LARGE SCALE GENOMIC DNA]</scope>
    <source>
        <strain evidence="11">N1-4(HMT)</strain>
    </source>
</reference>
<dbReference type="PATRIC" id="fig|931276.5.peg.3011"/>
<name>M1MZH3_9CLOT</name>
<keyword evidence="2" id="KW-0813">Transport</keyword>
<evidence type="ECO:0000256" key="3">
    <source>
        <dbReference type="ARBA" id="ARBA00022475"/>
    </source>
</evidence>
<evidence type="ECO:0000256" key="1">
    <source>
        <dbReference type="ARBA" id="ARBA00006430"/>
    </source>
</evidence>
<proteinExistence type="inferred from homology"/>
<dbReference type="eggNOG" id="ENOG502Z7JT">
    <property type="taxonomic scope" value="Bacteria"/>
</dbReference>
<dbReference type="AlphaFoldDB" id="M1MZH3"/>
<keyword evidence="7 9" id="KW-1133">Transmembrane helix</keyword>
<dbReference type="GO" id="GO:0015649">
    <property type="term" value="F:2-keto-3-deoxygluconate:proton symporter activity"/>
    <property type="evidence" value="ECO:0007669"/>
    <property type="project" value="InterPro"/>
</dbReference>
<evidence type="ECO:0000313" key="11">
    <source>
        <dbReference type="Proteomes" id="UP000011728"/>
    </source>
</evidence>
<evidence type="ECO:0000256" key="9">
    <source>
        <dbReference type="SAM" id="Phobius"/>
    </source>
</evidence>
<evidence type="ECO:0000256" key="4">
    <source>
        <dbReference type="ARBA" id="ARBA00022597"/>
    </source>
</evidence>
<dbReference type="InterPro" id="IPR004684">
    <property type="entry name" value="2keto-3dGluconate_permease"/>
</dbReference>
<evidence type="ECO:0000313" key="10">
    <source>
        <dbReference type="EMBL" id="AGF56757.1"/>
    </source>
</evidence>
<evidence type="ECO:0000256" key="7">
    <source>
        <dbReference type="ARBA" id="ARBA00022989"/>
    </source>
</evidence>
<keyword evidence="3" id="KW-1003">Cell membrane</keyword>
<evidence type="ECO:0000256" key="2">
    <source>
        <dbReference type="ARBA" id="ARBA00022448"/>
    </source>
</evidence>
<organism evidence="10 11">
    <name type="scientific">Clostridium saccharoperbutylacetonicum N1-4(HMT)</name>
    <dbReference type="NCBI Taxonomy" id="931276"/>
    <lineage>
        <taxon>Bacteria</taxon>
        <taxon>Bacillati</taxon>
        <taxon>Bacillota</taxon>
        <taxon>Clostridia</taxon>
        <taxon>Eubacteriales</taxon>
        <taxon>Clostridiaceae</taxon>
        <taxon>Clostridium</taxon>
    </lineage>
</organism>
<keyword evidence="4" id="KW-0762">Sugar transport</keyword>
<dbReference type="Pfam" id="PF03812">
    <property type="entry name" value="KdgT"/>
    <property type="match status" value="1"/>
</dbReference>
<evidence type="ECO:0000256" key="5">
    <source>
        <dbReference type="ARBA" id="ARBA00022692"/>
    </source>
</evidence>
<dbReference type="HOGENOM" id="CLU_057476_0_0_9"/>
<dbReference type="EMBL" id="CP004121">
    <property type="protein sequence ID" value="AGF56757.1"/>
    <property type="molecule type" value="Genomic_DNA"/>
</dbReference>
<feature type="transmembrane region" description="Helical" evidence="9">
    <location>
        <begin position="39"/>
        <end position="63"/>
    </location>
</feature>
<sequence length="320" mass="34447">MNILERVQKIPGGMMVVPMAIAAIINTFMPSILQVGNPLTATFTGKGTMCVVGMMLVFTGIQIKPRQILLCLKRGGILSGLKVVIGIVFGLLIMKLFGMDGILGISTLAWVACLTSCNPGLYIALMNDYGDEIDKVNYVLLNVIGLPFIPVCILGFANGNGLDYKSIIATIVPLIVGMLLGCLDPKIRSFSKDGVKVLIPFMGFCLGANINLGLAIHSIGKGMLLFVVYMIFNFIPLYLIDTKVLKQKGHSSTAISCVAGLAMTVPSLMAESDKSYLQYVNEATAQLAFVVVISAVVTPWLVKKVVNKKEFERSIVSANF</sequence>
<evidence type="ECO:0000256" key="6">
    <source>
        <dbReference type="ARBA" id="ARBA00022847"/>
    </source>
</evidence>
<dbReference type="STRING" id="36745.CLSAP_27320"/>
<feature type="transmembrane region" description="Helical" evidence="9">
    <location>
        <begin position="137"/>
        <end position="158"/>
    </location>
</feature>
<feature type="transmembrane region" description="Helical" evidence="9">
    <location>
        <begin position="103"/>
        <end position="125"/>
    </location>
</feature>
<dbReference type="KEGG" id="csr:Cspa_c29960"/>
<keyword evidence="6" id="KW-0769">Symport</keyword>
<dbReference type="OrthoDB" id="2833at2"/>
<feature type="transmembrane region" description="Helical" evidence="9">
    <location>
        <begin position="252"/>
        <end position="271"/>
    </location>
</feature>
<protein>
    <submittedName>
        <fullName evidence="10">2-keto-3-deoxygluconate permease KdgT</fullName>
    </submittedName>
</protein>
<feature type="transmembrane region" description="Helical" evidence="9">
    <location>
        <begin position="12"/>
        <end position="33"/>
    </location>
</feature>
<feature type="transmembrane region" description="Helical" evidence="9">
    <location>
        <begin position="283"/>
        <end position="302"/>
    </location>
</feature>